<evidence type="ECO:0000313" key="1">
    <source>
        <dbReference type="EMBL" id="GFH61966.1"/>
    </source>
</evidence>
<dbReference type="AlphaFoldDB" id="A0AAD3HG12"/>
<protein>
    <recommendedName>
        <fullName evidence="3">Leucine-rich repeat domain-containing protein</fullName>
    </recommendedName>
</protein>
<dbReference type="SUPFAM" id="SSF52058">
    <property type="entry name" value="L domain-like"/>
    <property type="match status" value="1"/>
</dbReference>
<dbReference type="InterPro" id="IPR053139">
    <property type="entry name" value="Surface_bspA-like"/>
</dbReference>
<dbReference type="EMBL" id="BLLK01000075">
    <property type="protein sequence ID" value="GFH61966.1"/>
    <property type="molecule type" value="Genomic_DNA"/>
</dbReference>
<accession>A0AAD3HG12</accession>
<organism evidence="1 2">
    <name type="scientific">Chaetoceros tenuissimus</name>
    <dbReference type="NCBI Taxonomy" id="426638"/>
    <lineage>
        <taxon>Eukaryota</taxon>
        <taxon>Sar</taxon>
        <taxon>Stramenopiles</taxon>
        <taxon>Ochrophyta</taxon>
        <taxon>Bacillariophyta</taxon>
        <taxon>Coscinodiscophyceae</taxon>
        <taxon>Chaetocerotophycidae</taxon>
        <taxon>Chaetocerotales</taxon>
        <taxon>Chaetocerotaceae</taxon>
        <taxon>Chaetoceros</taxon>
    </lineage>
</organism>
<dbReference type="Proteomes" id="UP001054902">
    <property type="component" value="Unassembled WGS sequence"/>
</dbReference>
<proteinExistence type="predicted"/>
<dbReference type="Gene3D" id="3.80.10.10">
    <property type="entry name" value="Ribonuclease Inhibitor"/>
    <property type="match status" value="1"/>
</dbReference>
<sequence>MYKGKKTLFYNGEKLYEWDEDWDGRPLIYDKEERRSWQVIIVLPGVRVIPYITFYRCENVEVVIMPDTVRRIEDKVFYGCDSLVFIRLSRNLEFIGWKAFWYCSSLTSIFIPPSCREIERSAFHGCEKLIICNVPEETQVGREVFNGTALIKKSSIDSDQNNQYDSTYEEEVVRWVKSINHEEEYDLHRACTSFNLIPEIIHALVKRKGIKAMKMPTVIGITPSQYLDANPFTDISEKEILNRYILDMTGEVI</sequence>
<evidence type="ECO:0000313" key="2">
    <source>
        <dbReference type="Proteomes" id="UP001054902"/>
    </source>
</evidence>
<keyword evidence="2" id="KW-1185">Reference proteome</keyword>
<dbReference type="Pfam" id="PF13306">
    <property type="entry name" value="LRR_5"/>
    <property type="match status" value="1"/>
</dbReference>
<dbReference type="PANTHER" id="PTHR45661">
    <property type="entry name" value="SURFACE ANTIGEN"/>
    <property type="match status" value="1"/>
</dbReference>
<dbReference type="InterPro" id="IPR032675">
    <property type="entry name" value="LRR_dom_sf"/>
</dbReference>
<comment type="caution">
    <text evidence="1">The sequence shown here is derived from an EMBL/GenBank/DDBJ whole genome shotgun (WGS) entry which is preliminary data.</text>
</comment>
<dbReference type="PANTHER" id="PTHR45661:SF3">
    <property type="entry name" value="IG-LIKE DOMAIN-CONTAINING PROTEIN"/>
    <property type="match status" value="1"/>
</dbReference>
<name>A0AAD3HG12_9STRA</name>
<evidence type="ECO:0008006" key="3">
    <source>
        <dbReference type="Google" id="ProtNLM"/>
    </source>
</evidence>
<gene>
    <name evidence="1" type="ORF">CTEN210_18442</name>
</gene>
<reference evidence="1 2" key="1">
    <citation type="journal article" date="2021" name="Sci. Rep.">
        <title>The genome of the diatom Chaetoceros tenuissimus carries an ancient integrated fragment of an extant virus.</title>
        <authorList>
            <person name="Hongo Y."/>
            <person name="Kimura K."/>
            <person name="Takaki Y."/>
            <person name="Yoshida Y."/>
            <person name="Baba S."/>
            <person name="Kobayashi G."/>
            <person name="Nagasaki K."/>
            <person name="Hano T."/>
            <person name="Tomaru Y."/>
        </authorList>
    </citation>
    <scope>NUCLEOTIDE SEQUENCE [LARGE SCALE GENOMIC DNA]</scope>
    <source>
        <strain evidence="1 2">NIES-3715</strain>
    </source>
</reference>
<dbReference type="InterPro" id="IPR026906">
    <property type="entry name" value="LRR_5"/>
</dbReference>